<protein>
    <submittedName>
        <fullName evidence="1">Uncharacterized protein</fullName>
    </submittedName>
</protein>
<evidence type="ECO:0000313" key="1">
    <source>
        <dbReference type="EMBL" id="KAG5451904.1"/>
    </source>
</evidence>
<proteinExistence type="predicted"/>
<evidence type="ECO:0000313" key="2">
    <source>
        <dbReference type="Proteomes" id="UP000286415"/>
    </source>
</evidence>
<comment type="caution">
    <text evidence="1">The sequence shown here is derived from an EMBL/GenBank/DDBJ whole genome shotgun (WGS) entry which is preliminary data.</text>
</comment>
<reference evidence="1 2" key="2">
    <citation type="journal article" date="2021" name="Genomics">
        <title>High-quality reference genome for Clonorchis sinensis.</title>
        <authorList>
            <person name="Young N.D."/>
            <person name="Stroehlein A.J."/>
            <person name="Kinkar L."/>
            <person name="Wang T."/>
            <person name="Sohn W.M."/>
            <person name="Chang B.C.H."/>
            <person name="Kaur P."/>
            <person name="Weisz D."/>
            <person name="Dudchenko O."/>
            <person name="Aiden E.L."/>
            <person name="Korhonen P.K."/>
            <person name="Gasser R.B."/>
        </authorList>
    </citation>
    <scope>NUCLEOTIDE SEQUENCE [LARGE SCALE GENOMIC DNA]</scope>
    <source>
        <strain evidence="1">Cs-k2</strain>
    </source>
</reference>
<gene>
    <name evidence="1" type="ORF">CSKR_201548</name>
</gene>
<name>A0A8T1MRA9_CLOSI</name>
<reference evidence="1 2" key="1">
    <citation type="journal article" date="2018" name="Biotechnol. Adv.">
        <title>Improved genomic resources and new bioinformatic workflow for the carcinogenic parasite Clonorchis sinensis: Biotechnological implications.</title>
        <authorList>
            <person name="Wang D."/>
            <person name="Korhonen P.K."/>
            <person name="Gasser R.B."/>
            <person name="Young N.D."/>
        </authorList>
    </citation>
    <scope>NUCLEOTIDE SEQUENCE [LARGE SCALE GENOMIC DNA]</scope>
    <source>
        <strain evidence="1">Cs-k2</strain>
    </source>
</reference>
<dbReference type="AlphaFoldDB" id="A0A8T1MRA9"/>
<dbReference type="Proteomes" id="UP000286415">
    <property type="component" value="Unassembled WGS sequence"/>
</dbReference>
<dbReference type="EMBL" id="NIRI02000042">
    <property type="protein sequence ID" value="KAG5451904.1"/>
    <property type="molecule type" value="Genomic_DNA"/>
</dbReference>
<organism evidence="1 2">
    <name type="scientific">Clonorchis sinensis</name>
    <name type="common">Chinese liver fluke</name>
    <dbReference type="NCBI Taxonomy" id="79923"/>
    <lineage>
        <taxon>Eukaryota</taxon>
        <taxon>Metazoa</taxon>
        <taxon>Spiralia</taxon>
        <taxon>Lophotrochozoa</taxon>
        <taxon>Platyhelminthes</taxon>
        <taxon>Trematoda</taxon>
        <taxon>Digenea</taxon>
        <taxon>Opisthorchiida</taxon>
        <taxon>Opisthorchiata</taxon>
        <taxon>Opisthorchiidae</taxon>
        <taxon>Clonorchis</taxon>
    </lineage>
</organism>
<keyword evidence="2" id="KW-1185">Reference proteome</keyword>
<sequence length="75" mass="8206">MDTLNYGHVVRLGMVVAVPSPRRCIIGSVDSLVHEHLCLTRNLSGSECCDTDYPSAPKMPAGQYEPEFLRGNMLG</sequence>
<accession>A0A8T1MRA9</accession>